<dbReference type="EMBL" id="FQXS01000013">
    <property type="protein sequence ID" value="SHH88040.1"/>
    <property type="molecule type" value="Genomic_DNA"/>
</dbReference>
<dbReference type="PROSITE" id="PS51257">
    <property type="entry name" value="PROKAR_LIPOPROTEIN"/>
    <property type="match status" value="1"/>
</dbReference>
<evidence type="ECO:0000256" key="6">
    <source>
        <dbReference type="HAMAP-Rule" id="MF_02204"/>
    </source>
</evidence>
<organism evidence="8 9">
    <name type="scientific">Desulfofustis glycolicus DSM 9705</name>
    <dbReference type="NCBI Taxonomy" id="1121409"/>
    <lineage>
        <taxon>Bacteria</taxon>
        <taxon>Pseudomonadati</taxon>
        <taxon>Thermodesulfobacteriota</taxon>
        <taxon>Desulfobulbia</taxon>
        <taxon>Desulfobulbales</taxon>
        <taxon>Desulfocapsaceae</taxon>
        <taxon>Desulfofustis</taxon>
    </lineage>
</organism>
<dbReference type="GO" id="GO:0009279">
    <property type="term" value="C:cell outer membrane"/>
    <property type="evidence" value="ECO:0007669"/>
    <property type="project" value="UniProtKB-SubCell"/>
</dbReference>
<feature type="domain" description="OmpA-like" evidence="7">
    <location>
        <begin position="94"/>
        <end position="207"/>
    </location>
</feature>
<dbReference type="AlphaFoldDB" id="A0A1M5WKC7"/>
<comment type="subcellular location">
    <subcellularLocation>
        <location evidence="6">Cell outer membrane</location>
        <topology evidence="6">Lipid-anchor</topology>
    </subcellularLocation>
</comment>
<dbReference type="InterPro" id="IPR036737">
    <property type="entry name" value="OmpA-like_sf"/>
</dbReference>
<dbReference type="HAMAP" id="MF_02204">
    <property type="entry name" value="Pal"/>
    <property type="match status" value="1"/>
</dbReference>
<evidence type="ECO:0000256" key="3">
    <source>
        <dbReference type="ARBA" id="ARBA00023139"/>
    </source>
</evidence>
<keyword evidence="9" id="KW-1185">Reference proteome</keyword>
<keyword evidence="1 6" id="KW-0732">Signal</keyword>
<gene>
    <name evidence="6" type="primary">pal</name>
    <name evidence="8" type="ORF">SAMN02745124_02369</name>
</gene>
<evidence type="ECO:0000313" key="8">
    <source>
        <dbReference type="EMBL" id="SHH88040.1"/>
    </source>
</evidence>
<comment type="similarity">
    <text evidence="6">Belongs to the Pal lipoprotein family.</text>
</comment>
<evidence type="ECO:0000256" key="4">
    <source>
        <dbReference type="ARBA" id="ARBA00023237"/>
    </source>
</evidence>
<dbReference type="PANTHER" id="PTHR30329">
    <property type="entry name" value="STATOR ELEMENT OF FLAGELLAR MOTOR COMPLEX"/>
    <property type="match status" value="1"/>
</dbReference>
<dbReference type="Proteomes" id="UP000184139">
    <property type="component" value="Unassembled WGS sequence"/>
</dbReference>
<name>A0A1M5WKC7_9BACT</name>
<dbReference type="RefSeq" id="WP_073376259.1">
    <property type="nucleotide sequence ID" value="NZ_FQXS01000013.1"/>
</dbReference>
<keyword evidence="5 6" id="KW-0449">Lipoprotein</keyword>
<dbReference type="SUPFAM" id="SSF103088">
    <property type="entry name" value="OmpA-like"/>
    <property type="match status" value="1"/>
</dbReference>
<proteinExistence type="inferred from homology"/>
<evidence type="ECO:0000259" key="7">
    <source>
        <dbReference type="PROSITE" id="PS51123"/>
    </source>
</evidence>
<dbReference type="STRING" id="1121409.SAMN02745124_02369"/>
<dbReference type="PANTHER" id="PTHR30329:SF21">
    <property type="entry name" value="LIPOPROTEIN YIAD-RELATED"/>
    <property type="match status" value="1"/>
</dbReference>
<keyword evidence="4 6" id="KW-0998">Cell outer membrane</keyword>
<dbReference type="InterPro" id="IPR006664">
    <property type="entry name" value="OMP_bac"/>
</dbReference>
<keyword evidence="3 6" id="KW-0564">Palmitate</keyword>
<reference evidence="8 9" key="1">
    <citation type="submission" date="2016-11" db="EMBL/GenBank/DDBJ databases">
        <authorList>
            <person name="Jaros S."/>
            <person name="Januszkiewicz K."/>
            <person name="Wedrychowicz H."/>
        </authorList>
    </citation>
    <scope>NUCLEOTIDE SEQUENCE [LARGE SCALE GENOMIC DNA]</scope>
    <source>
        <strain evidence="8 9">DSM 9705</strain>
    </source>
</reference>
<dbReference type="PROSITE" id="PS51123">
    <property type="entry name" value="OMPA_2"/>
    <property type="match status" value="1"/>
</dbReference>
<dbReference type="PRINTS" id="PR01021">
    <property type="entry name" value="OMPADOMAIN"/>
</dbReference>
<dbReference type="InterPro" id="IPR050330">
    <property type="entry name" value="Bact_OuterMem_StrucFunc"/>
</dbReference>
<keyword evidence="2 6" id="KW-0472">Membrane</keyword>
<sequence length="207" mass="22417">MKQPIARILVVAAAIALFAVFTGGCSKKAVIPPTATSGGQMSSGKDINYPEAEGYSEANLAAEGNLDDTNISHLGGMALAAGENSEASDAYKRQHGRSSNGLSPVYFDFDQASIRADMADRMIQNADLLKQVGNPVIIEGNCDDRGTKEYNLALGEKRAINARDYLVNLGIDPARIRTVSYGEERPLFVEQNEFAWSQNRRVDFAIK</sequence>
<accession>A0A1M5WKC7</accession>
<evidence type="ECO:0000256" key="1">
    <source>
        <dbReference type="ARBA" id="ARBA00022729"/>
    </source>
</evidence>
<evidence type="ECO:0000256" key="2">
    <source>
        <dbReference type="ARBA" id="ARBA00023136"/>
    </source>
</evidence>
<protein>
    <recommendedName>
        <fullName evidence="6">Peptidoglycan-associated lipoprotein</fullName>
        <shortName evidence="6">PAL</shortName>
    </recommendedName>
</protein>
<evidence type="ECO:0000256" key="5">
    <source>
        <dbReference type="ARBA" id="ARBA00023288"/>
    </source>
</evidence>
<dbReference type="CDD" id="cd07185">
    <property type="entry name" value="OmpA_C-like"/>
    <property type="match status" value="1"/>
</dbReference>
<dbReference type="InterPro" id="IPR039001">
    <property type="entry name" value="Pal"/>
</dbReference>
<evidence type="ECO:0000313" key="9">
    <source>
        <dbReference type="Proteomes" id="UP000184139"/>
    </source>
</evidence>
<dbReference type="Gene3D" id="3.30.1330.60">
    <property type="entry name" value="OmpA-like domain"/>
    <property type="match status" value="1"/>
</dbReference>
<dbReference type="InterPro" id="IPR006665">
    <property type="entry name" value="OmpA-like"/>
</dbReference>
<dbReference type="Pfam" id="PF00691">
    <property type="entry name" value="OmpA"/>
    <property type="match status" value="1"/>
</dbReference>
<dbReference type="GO" id="GO:0051301">
    <property type="term" value="P:cell division"/>
    <property type="evidence" value="ECO:0007669"/>
    <property type="project" value="InterPro"/>
</dbReference>